<dbReference type="OrthoDB" id="10441703at2759"/>
<protein>
    <submittedName>
        <fullName evidence="2">Uncharacterized protein</fullName>
    </submittedName>
</protein>
<keyword evidence="3" id="KW-1185">Reference proteome</keyword>
<feature type="compositionally biased region" description="Basic and acidic residues" evidence="1">
    <location>
        <begin position="25"/>
        <end position="47"/>
    </location>
</feature>
<feature type="compositionally biased region" description="Polar residues" evidence="1">
    <location>
        <begin position="50"/>
        <end position="61"/>
    </location>
</feature>
<comment type="caution">
    <text evidence="2">The sequence shown here is derived from an EMBL/GenBank/DDBJ whole genome shotgun (WGS) entry which is preliminary data.</text>
</comment>
<evidence type="ECO:0000313" key="2">
    <source>
        <dbReference type="EMBL" id="CAE7344056.1"/>
    </source>
</evidence>
<accession>A0A812PE24</accession>
<feature type="region of interest" description="Disordered" evidence="1">
    <location>
        <begin position="1"/>
        <end position="146"/>
    </location>
</feature>
<dbReference type="Proteomes" id="UP000601435">
    <property type="component" value="Unassembled WGS sequence"/>
</dbReference>
<proteinExistence type="predicted"/>
<feature type="compositionally biased region" description="Basic and acidic residues" evidence="1">
    <location>
        <begin position="63"/>
        <end position="108"/>
    </location>
</feature>
<evidence type="ECO:0000256" key="1">
    <source>
        <dbReference type="SAM" id="MobiDB-lite"/>
    </source>
</evidence>
<sequence>MVGARGGGISKPPANKQDDFANFLDEIKELDDLKFKENEPQPTKADEANSPAQSKDGQEATTSDEKPSEEEVKEEAKKEEAAEIKDELKDEGEDAKQEAEAKEMKAEEEMKEEEEDEEQVKEEVKEEDVEMQECAAENPVSFSPHP</sequence>
<dbReference type="AlphaFoldDB" id="A0A812PE24"/>
<feature type="compositionally biased region" description="Acidic residues" evidence="1">
    <location>
        <begin position="109"/>
        <end position="131"/>
    </location>
</feature>
<evidence type="ECO:0000313" key="3">
    <source>
        <dbReference type="Proteomes" id="UP000601435"/>
    </source>
</evidence>
<name>A0A812PE24_9DINO</name>
<gene>
    <name evidence="2" type="ORF">SNEC2469_LOCUS8896</name>
</gene>
<reference evidence="2" key="1">
    <citation type="submission" date="2021-02" db="EMBL/GenBank/DDBJ databases">
        <authorList>
            <person name="Dougan E. K."/>
            <person name="Rhodes N."/>
            <person name="Thang M."/>
            <person name="Chan C."/>
        </authorList>
    </citation>
    <scope>NUCLEOTIDE SEQUENCE</scope>
</reference>
<dbReference type="EMBL" id="CAJNJA010014519">
    <property type="protein sequence ID" value="CAE7344056.1"/>
    <property type="molecule type" value="Genomic_DNA"/>
</dbReference>
<organism evidence="2 3">
    <name type="scientific">Symbiodinium necroappetens</name>
    <dbReference type="NCBI Taxonomy" id="1628268"/>
    <lineage>
        <taxon>Eukaryota</taxon>
        <taxon>Sar</taxon>
        <taxon>Alveolata</taxon>
        <taxon>Dinophyceae</taxon>
        <taxon>Suessiales</taxon>
        <taxon>Symbiodiniaceae</taxon>
        <taxon>Symbiodinium</taxon>
    </lineage>
</organism>